<evidence type="ECO:0008006" key="4">
    <source>
        <dbReference type="Google" id="ProtNLM"/>
    </source>
</evidence>
<dbReference type="SUPFAM" id="SSF63829">
    <property type="entry name" value="Calcium-dependent phosphotriesterase"/>
    <property type="match status" value="1"/>
</dbReference>
<dbReference type="EMBL" id="MVIH01000003">
    <property type="protein sequence ID" value="ORB54820.1"/>
    <property type="molecule type" value="Genomic_DNA"/>
</dbReference>
<dbReference type="Gene3D" id="2.60.40.3480">
    <property type="match status" value="1"/>
</dbReference>
<dbReference type="Pfam" id="PF17963">
    <property type="entry name" value="Big_9"/>
    <property type="match status" value="4"/>
</dbReference>
<accession>A0A1X0IZL4</accession>
<proteinExistence type="predicted"/>
<evidence type="ECO:0000313" key="2">
    <source>
        <dbReference type="EMBL" id="ORB54820.1"/>
    </source>
</evidence>
<feature type="compositionally biased region" description="Low complexity" evidence="1">
    <location>
        <begin position="33"/>
        <end position="54"/>
    </location>
</feature>
<comment type="caution">
    <text evidence="2">The sequence shown here is derived from an EMBL/GenBank/DDBJ whole genome shotgun (WGS) entry which is preliminary data.</text>
</comment>
<protein>
    <recommendedName>
        <fullName evidence="4">Tandem-95 repeat protein</fullName>
    </recommendedName>
</protein>
<keyword evidence="3" id="KW-1185">Reference proteome</keyword>
<dbReference type="Gene3D" id="2.60.40.60">
    <property type="entry name" value="Cadherins"/>
    <property type="match status" value="1"/>
</dbReference>
<dbReference type="NCBIfam" id="NF012211">
    <property type="entry name" value="tand_rpt_95"/>
    <property type="match status" value="2"/>
</dbReference>
<feature type="compositionally biased region" description="Polar residues" evidence="1">
    <location>
        <begin position="76"/>
        <end position="85"/>
    </location>
</feature>
<feature type="compositionally biased region" description="Polar residues" evidence="1">
    <location>
        <begin position="92"/>
        <end position="110"/>
    </location>
</feature>
<dbReference type="Proteomes" id="UP000192534">
    <property type="component" value="Unassembled WGS sequence"/>
</dbReference>
<organism evidence="2 3">
    <name type="scientific">Mycolicibacterium rhodesiae</name>
    <name type="common">Mycobacterium rhodesiae</name>
    <dbReference type="NCBI Taxonomy" id="36814"/>
    <lineage>
        <taxon>Bacteria</taxon>
        <taxon>Bacillati</taxon>
        <taxon>Actinomycetota</taxon>
        <taxon>Actinomycetes</taxon>
        <taxon>Mycobacteriales</taxon>
        <taxon>Mycobacteriaceae</taxon>
        <taxon>Mycolicibacterium</taxon>
    </lineage>
</organism>
<evidence type="ECO:0000313" key="3">
    <source>
        <dbReference type="Proteomes" id="UP000192534"/>
    </source>
</evidence>
<feature type="region of interest" description="Disordered" evidence="1">
    <location>
        <begin position="33"/>
        <end position="131"/>
    </location>
</feature>
<dbReference type="Gene3D" id="2.60.40.2810">
    <property type="match status" value="1"/>
</dbReference>
<dbReference type="RefSeq" id="WP_165760811.1">
    <property type="nucleotide sequence ID" value="NZ_JACKUO010000022.1"/>
</dbReference>
<reference evidence="2 3" key="1">
    <citation type="submission" date="2016-12" db="EMBL/GenBank/DDBJ databases">
        <title>The new phylogeny of genus Mycobacterium.</title>
        <authorList>
            <person name="Tortoli E."/>
            <person name="Trovato A."/>
            <person name="Cirillo D.M."/>
        </authorList>
    </citation>
    <scope>NUCLEOTIDE SEQUENCE [LARGE SCALE GENOMIC DNA]</scope>
    <source>
        <strain evidence="2 3">DSM 44223</strain>
    </source>
</reference>
<name>A0A1X0IZL4_MYCRH</name>
<gene>
    <name evidence="2" type="ORF">BST42_08465</name>
</gene>
<dbReference type="InterPro" id="IPR053732">
    <property type="entry name" value="Fimbrial_Assembly_Comp"/>
</dbReference>
<sequence length="1574" mass="159032">MAQPRFEKSIGRIGALAVALGVGFGLGAPLACGVANATGPDAGSSADGGASSGRTGSGTGNSGRQGVHLHKPSRGASKSGSAVQQSERHTSTPRAASSVSPKSETASPKQVQDIRPAVSDDTDGGAEGSLSSVTVSVSAAARPSDPGGPASPPITLKSIVTDALTWVGLRGLAPSLPVPDVPVPPFFEGLWLAVRGFQRTVNNQRPAAHPTLLEPDPDGTIRGNVNATDFDGDPLSYSVSKPATKGDVSVDSDGSFTYKPGDEIVATGGTDSFTIKIDDGATHGLAGLLGLSGPAMATVKVTVAAPVGPVNHAPVNGVADVHDPDGDGKVTGTVTATDPDGDTLKYARGTSPGKGAVVVNEDGSFTYTPTTEARHDASANAAGVVRDGFTVTVSDGNGGTLAVPVSVIVSAKNSAPSGISVDSGSPDAVTGLVTGAVHATDADQDTLTYTVSTQPGHAQQFDFDSSTGAFTYKPTDDARHAASSGGSTTDSFAVTVADGHGGTTTTDVSVTVAPSAPVNHAPVANDDSATTNENVPVSISVLANDSDADSDALVVTDAATPLHGSVTHSDSGVTYTPNTDYHGADSFTYTVSDGHGGTASGTVRVTVAPVDAPPLTGVPVGGLPLGAPVTTRDGTVYQLLSDLGGGTGSVAIIGNNGSTTVVALPGSRTSGLFARPGGDVIITTLSQVGEDEFDDSSYRTLVSVVRPNGTISTTEITGLAKSAPVVAADGTAYQIVTTAVDTGIVADGTPVTARTMVVLRVDPGGTVSIQTLPTVPGGTVYGLPTGNVVTDAQGNGYVAFGGAKLNTAGYSYAAGIMVIPAHGSAYLSDVVSNNFLASPMAVAPDGTAYAAFLENDESTMVMKLSGHTTTFYRNIVGAPAREVPPLVVGADGSAYLVTTSSSTEGDIIASHITRIGGNTIDIPVPLETPLLVAPDGGAFQMISLGQVLAISPGGAHTTLSIDATQFVLGPDGKGYAPTAGHVTVVTTGGATSDIEIGGIGASPLVFGPEGTPFAAVDTGSSYVIKNLATGASSDPLAKSDSTSGIGTLALGPDGTAVFVPAGSATDSHPVQILTYTPDGATVISSPVNGVSSGGITFGPDGTAYVGVLQKGDDGSFGTTIVTVTSAGATTGPTVSGLAIQLAATYHGLYAFAASITGEGTFGNTHLVSLPAVPNTVVPATTVAKTVNNATGVVTGQVTAGSKLGEGVTWSGSTTTALGSLVVGSDGTFTFTPSEAARAYAQESGKVYNVIGSFTATNSAGQVYTIPFNVPLLPTNYPVTPSTSQLYPLHTFNGAGTTFSNDPDSLLGQDGVVSSWFGEPALEWTTIHDILTDGRDFAECNPCSGKGEWDWDYSEVKISYTGHPDLTQTADGTPINAEVYVVSLLHVPGMKYYEAYVIGYRKMEKGDFIYVKSDSANQARVDGGTGVVKQAFVDYEAIEVVPGTFPEDWFYQRDPGDVGGFIFDNELPSDALKPEEEKQYTEGVGQILDYYQSIHNGLEIGGNLASIFGSMVVDPETGVFTAVEGGKKVKLALKVVKTVGLHLEDIKDPEAFLNSAMFLAEGPEVGSVPSVGIPD</sequence>
<dbReference type="NCBIfam" id="TIGR01965">
    <property type="entry name" value="VCBS_repeat"/>
    <property type="match status" value="2"/>
</dbReference>
<evidence type="ECO:0000256" key="1">
    <source>
        <dbReference type="SAM" id="MobiDB-lite"/>
    </source>
</evidence>
<dbReference type="InterPro" id="IPR010221">
    <property type="entry name" value="VCBS_dom"/>
</dbReference>